<reference evidence="1 2" key="1">
    <citation type="journal article" date="2020" name="ISME J.">
        <title>Uncovering the hidden diversity of litter-decomposition mechanisms in mushroom-forming fungi.</title>
        <authorList>
            <person name="Floudas D."/>
            <person name="Bentzer J."/>
            <person name="Ahren D."/>
            <person name="Johansson T."/>
            <person name="Persson P."/>
            <person name="Tunlid A."/>
        </authorList>
    </citation>
    <scope>NUCLEOTIDE SEQUENCE [LARGE SCALE GENOMIC DNA]</scope>
    <source>
        <strain evidence="1 2">CBS 406.79</strain>
    </source>
</reference>
<evidence type="ECO:0000313" key="1">
    <source>
        <dbReference type="EMBL" id="KAF5393861.1"/>
    </source>
</evidence>
<dbReference type="Proteomes" id="UP000518752">
    <property type="component" value="Unassembled WGS sequence"/>
</dbReference>
<protein>
    <submittedName>
        <fullName evidence="1">Uncharacterized protein</fullName>
    </submittedName>
</protein>
<comment type="caution">
    <text evidence="1">The sequence shown here is derived from an EMBL/GenBank/DDBJ whole genome shotgun (WGS) entry which is preliminary data.</text>
</comment>
<proteinExistence type="predicted"/>
<evidence type="ECO:0000313" key="2">
    <source>
        <dbReference type="Proteomes" id="UP000518752"/>
    </source>
</evidence>
<dbReference type="AlphaFoldDB" id="A0A8H5MHU4"/>
<organism evidence="1 2">
    <name type="scientific">Collybiopsis confluens</name>
    <dbReference type="NCBI Taxonomy" id="2823264"/>
    <lineage>
        <taxon>Eukaryota</taxon>
        <taxon>Fungi</taxon>
        <taxon>Dikarya</taxon>
        <taxon>Basidiomycota</taxon>
        <taxon>Agaricomycotina</taxon>
        <taxon>Agaricomycetes</taxon>
        <taxon>Agaricomycetidae</taxon>
        <taxon>Agaricales</taxon>
        <taxon>Marasmiineae</taxon>
        <taxon>Omphalotaceae</taxon>
        <taxon>Collybiopsis</taxon>
    </lineage>
</organism>
<dbReference type="EMBL" id="JAACJN010000001">
    <property type="protein sequence ID" value="KAF5393861.1"/>
    <property type="molecule type" value="Genomic_DNA"/>
</dbReference>
<gene>
    <name evidence="1" type="ORF">D9757_000434</name>
</gene>
<name>A0A8H5MHU4_9AGAR</name>
<keyword evidence="2" id="KW-1185">Reference proteome</keyword>
<accession>A0A8H5MHU4</accession>
<sequence>MIYLSPTSAASKRRNHCLKGVDFVSPKQNGKVHSYGFDAREHWYGCFLFCFGFGLMRDWHDVNVGINTTDCILDVNVVGASSDVVSNLRSILFDWLSGVTSIAVSPPHVNCIRHAQTNQSPNSAPSIHRIWRFIWLASVGRYRFSIAEYAWYPVAIFILIKLGNSPLIELR</sequence>